<dbReference type="PANTHER" id="PTHR34599">
    <property type="entry name" value="PEROXIDASE-RELATED"/>
    <property type="match status" value="1"/>
</dbReference>
<dbReference type="Gene3D" id="1.20.144.10">
    <property type="entry name" value="Phosphatidic acid phosphatase type 2/haloperoxidase"/>
    <property type="match status" value="1"/>
</dbReference>
<dbReference type="PANTHER" id="PTHR34599:SF2">
    <property type="entry name" value="TRAF-TYPE DOMAIN-CONTAINING PROTEIN"/>
    <property type="match status" value="1"/>
</dbReference>
<gene>
    <name evidence="3" type="ORF">BJP34_20055</name>
</gene>
<evidence type="ECO:0000313" key="3">
    <source>
        <dbReference type="EMBL" id="AOX01430.1"/>
    </source>
</evidence>
<dbReference type="SUPFAM" id="SSF48317">
    <property type="entry name" value="Acid phosphatase/Vanadium-dependent haloperoxidase"/>
    <property type="match status" value="1"/>
</dbReference>
<dbReference type="Pfam" id="PF21167">
    <property type="entry name" value="DUF6851"/>
    <property type="match status" value="1"/>
</dbReference>
<dbReference type="Gene3D" id="1.10.606.10">
    <property type="entry name" value="Vanadium-containing Chloroperoxidase, domain 2"/>
    <property type="match status" value="1"/>
</dbReference>
<dbReference type="InterPro" id="IPR052559">
    <property type="entry name" value="V-haloperoxidase"/>
</dbReference>
<feature type="domain" description="Vanadium-dependent haloperoxidase NapH1-like second helical-bundle" evidence="2">
    <location>
        <begin position="354"/>
        <end position="545"/>
    </location>
</feature>
<reference evidence="4" key="1">
    <citation type="submission" date="2016-10" db="EMBL/GenBank/DDBJ databases">
        <title>Comparative genomics uncovers the prolific and rare metabolic potential of the cyanobacterial genus Moorea.</title>
        <authorList>
            <person name="Leao T."/>
            <person name="Castelao G."/>
            <person name="Korobeynikov A."/>
            <person name="Monroe E.A."/>
            <person name="Podell S."/>
            <person name="Glukhov E."/>
            <person name="Allen E."/>
            <person name="Gerwick W.H."/>
            <person name="Gerwick L."/>
        </authorList>
    </citation>
    <scope>NUCLEOTIDE SEQUENCE [LARGE SCALE GENOMIC DNA]</scope>
    <source>
        <strain evidence="4">PAL-8-15-08-1</strain>
    </source>
</reference>
<dbReference type="CDD" id="cd03398">
    <property type="entry name" value="PAP2_haloperoxidase"/>
    <property type="match status" value="1"/>
</dbReference>
<organism evidence="3 4">
    <name type="scientific">Moorena producens PAL-8-15-08-1</name>
    <dbReference type="NCBI Taxonomy" id="1458985"/>
    <lineage>
        <taxon>Bacteria</taxon>
        <taxon>Bacillati</taxon>
        <taxon>Cyanobacteriota</taxon>
        <taxon>Cyanophyceae</taxon>
        <taxon>Coleofasciculales</taxon>
        <taxon>Coleofasciculaceae</taxon>
        <taxon>Moorena</taxon>
    </lineage>
</organism>
<dbReference type="InterPro" id="IPR016119">
    <property type="entry name" value="Br/Cl_peroxidase_C"/>
</dbReference>
<evidence type="ECO:0000259" key="1">
    <source>
        <dbReference type="Pfam" id="PF21167"/>
    </source>
</evidence>
<proteinExistence type="predicted"/>
<sequence>MKNLFSAHHQGRKKRQHLSSLLTIGVTTAGLSLGLPAQAIDLTLDNSANLWVNQALRAVENNPQLGPTGASRAYGILGTAMYDAWSAYEGTPISTTLGDTLQRPDIENTLENKSLAISYAAHSVLSDLFPSEVASFDSLLTDLRSLAGNSASIPTATNVGKTVANSLLQFRRQDGSNQLGNDPKGTLGVPYSDTTGYKPVNSSNNVVDITRWTPERVPIGSPDARLQRFLTPQWGKITPFALKSGSEFRPAAPEPFLRVEGTLNREKRTVTLKDGTEVSLFKQDGEVNTDVVNPGFIKQAERIVEVSANLTDEQKLVAEFWEDPSGTPFPPGTWLGFGSFVSERDNQTLDQDIQLYFGLGNAVLDAGIATWEAKVFYDYTRPVRAIRELGELGLIGEFDQELGGFVIESYGGPGVGTIKLLASDFITYQTPGADPSPPFAEFTSGHSAFSAAAAQIFKLFTGSDYFGNSVTFAPGSSLFEPGFTPTDKVTLFWDTFSDAADQAGRSRIYGSIHFDDGDIFGRQLGRDVGSKVYDRTLFFINGGVKVPEPTSVLGMLVFGAFGAASMLKGKRGNQSHHQSQ</sequence>
<evidence type="ECO:0000313" key="4">
    <source>
        <dbReference type="Proteomes" id="UP000177870"/>
    </source>
</evidence>
<dbReference type="InterPro" id="IPR055161">
    <property type="entry name" value="NapH1-like_2nd"/>
</dbReference>
<dbReference type="GO" id="GO:0004601">
    <property type="term" value="F:peroxidase activity"/>
    <property type="evidence" value="ECO:0007669"/>
    <property type="project" value="InterPro"/>
</dbReference>
<dbReference type="OrthoDB" id="518237at2"/>
<dbReference type="RefSeq" id="WP_070393870.1">
    <property type="nucleotide sequence ID" value="NZ_CP017599.1"/>
</dbReference>
<accession>A0A1D8TUU2</accession>
<dbReference type="KEGG" id="mpro:BJP34_20055"/>
<evidence type="ECO:0000259" key="2">
    <source>
        <dbReference type="Pfam" id="PF22778"/>
    </source>
</evidence>
<dbReference type="STRING" id="1458985.BJP34_20055"/>
<dbReference type="InterPro" id="IPR036938">
    <property type="entry name" value="PAP2/HPO_sf"/>
</dbReference>
<dbReference type="InterPro" id="IPR049283">
    <property type="entry name" value="DUF6851"/>
</dbReference>
<dbReference type="Pfam" id="PF22778">
    <property type="entry name" value="VCPO_2nd"/>
    <property type="match status" value="1"/>
</dbReference>
<dbReference type="Proteomes" id="UP000177870">
    <property type="component" value="Chromosome"/>
</dbReference>
<dbReference type="AlphaFoldDB" id="A0A1D8TUU2"/>
<dbReference type="EMBL" id="CP017599">
    <property type="protein sequence ID" value="AOX01430.1"/>
    <property type="molecule type" value="Genomic_DNA"/>
</dbReference>
<protein>
    <submittedName>
        <fullName evidence="3">Phosphoesterase</fullName>
    </submittedName>
</protein>
<feature type="domain" description="DUF6851" evidence="1">
    <location>
        <begin position="77"/>
        <end position="214"/>
    </location>
</feature>
<name>A0A1D8TUU2_9CYAN</name>